<accession>A0A7Y0BSA1</accession>
<comment type="caution">
    <text evidence="6">The sequence shown here is derived from an EMBL/GenBank/DDBJ whole genome shotgun (WGS) entry which is preliminary data.</text>
</comment>
<proteinExistence type="inferred from homology"/>
<keyword evidence="7" id="KW-1185">Reference proteome</keyword>
<dbReference type="Gene3D" id="3.10.105.10">
    <property type="entry name" value="Dipeptide-binding Protein, Domain 3"/>
    <property type="match status" value="1"/>
</dbReference>
<gene>
    <name evidence="6" type="ORF">HHL27_17495</name>
</gene>
<dbReference type="EMBL" id="JABBGM010000010">
    <property type="protein sequence ID" value="NML95473.1"/>
    <property type="molecule type" value="Genomic_DNA"/>
</dbReference>
<dbReference type="PROSITE" id="PS51257">
    <property type="entry name" value="PROKAR_LIPOPROTEIN"/>
    <property type="match status" value="1"/>
</dbReference>
<evidence type="ECO:0000259" key="5">
    <source>
        <dbReference type="Pfam" id="PF00496"/>
    </source>
</evidence>
<evidence type="ECO:0000256" key="4">
    <source>
        <dbReference type="ARBA" id="ARBA00022729"/>
    </source>
</evidence>
<sequence length="499" mass="52702">MTVSLRSTAALRLGLTGALVGALALLASSCGRARHGPFPVALVGDEGAFQTSGVRLSPAAQVLRAATVEGLVGFDAEGRVVPAIAERWIVTDDGQSYIFRLRDGIWPDGSPITADTTAAALRKAIAALRGTALGLDLAPIDEVRVMAARVIEVDLVAPMPDLLTLLAQPELGLPYEKRGSGPMGLRRDGRTAVLALIPPTRRGLPPQEDFAARSRPLHLEVEDAARAVERFNDGYVDAVLGGRIDTLPLAGVGGLTRGNVQIDPVIGMFGLMVDRADGFLADAPNREALALAIDRATLLGEFNVGGWQPTTRIVSPDVEGDLGTVGERWVAMDMAARRAAALERVTRWKAAGNPAPVLRVAMPDGPGSQIVLARLTTDFAAIGIGLVRVGEGGKADLRLVDTAARYGRATWFLNQLTCAIQKAACNPTGDARLDEARKAVDPRQRAALLGEAEAEMTAANGFIPIARPLRWSLVRSGVTGFALNPWGWHPLPPFAAVPK</sequence>
<keyword evidence="4" id="KW-0732">Signal</keyword>
<feature type="domain" description="Solute-binding protein family 5" evidence="5">
    <location>
        <begin position="80"/>
        <end position="174"/>
    </location>
</feature>
<organism evidence="6 7">
    <name type="scientific">Novosphingobium olei</name>
    <dbReference type="NCBI Taxonomy" id="2728851"/>
    <lineage>
        <taxon>Bacteria</taxon>
        <taxon>Pseudomonadati</taxon>
        <taxon>Pseudomonadota</taxon>
        <taxon>Alphaproteobacteria</taxon>
        <taxon>Sphingomonadales</taxon>
        <taxon>Sphingomonadaceae</taxon>
        <taxon>Novosphingobium</taxon>
    </lineage>
</organism>
<evidence type="ECO:0000256" key="2">
    <source>
        <dbReference type="ARBA" id="ARBA00005695"/>
    </source>
</evidence>
<dbReference type="Gene3D" id="3.40.190.10">
    <property type="entry name" value="Periplasmic binding protein-like II"/>
    <property type="match status" value="2"/>
</dbReference>
<protein>
    <submittedName>
        <fullName evidence="6">ABC transporter substrate-binding protein</fullName>
    </submittedName>
</protein>
<dbReference type="InterPro" id="IPR039424">
    <property type="entry name" value="SBP_5"/>
</dbReference>
<keyword evidence="3" id="KW-0813">Transport</keyword>
<name>A0A7Y0BSA1_9SPHN</name>
<dbReference type="GO" id="GO:0015833">
    <property type="term" value="P:peptide transport"/>
    <property type="evidence" value="ECO:0007669"/>
    <property type="project" value="TreeGrafter"/>
</dbReference>
<dbReference type="PANTHER" id="PTHR30290">
    <property type="entry name" value="PERIPLASMIC BINDING COMPONENT OF ABC TRANSPORTER"/>
    <property type="match status" value="1"/>
</dbReference>
<comment type="subcellular location">
    <subcellularLocation>
        <location evidence="1">Periplasm</location>
    </subcellularLocation>
</comment>
<evidence type="ECO:0000256" key="3">
    <source>
        <dbReference type="ARBA" id="ARBA00022448"/>
    </source>
</evidence>
<dbReference type="Pfam" id="PF00496">
    <property type="entry name" value="SBP_bac_5"/>
    <property type="match status" value="1"/>
</dbReference>
<evidence type="ECO:0000313" key="6">
    <source>
        <dbReference type="EMBL" id="NML95473.1"/>
    </source>
</evidence>
<dbReference type="AlphaFoldDB" id="A0A7Y0BSA1"/>
<dbReference type="Proteomes" id="UP000583556">
    <property type="component" value="Unassembled WGS sequence"/>
</dbReference>
<dbReference type="PANTHER" id="PTHR30290:SF10">
    <property type="entry name" value="PERIPLASMIC OLIGOPEPTIDE-BINDING PROTEIN-RELATED"/>
    <property type="match status" value="1"/>
</dbReference>
<dbReference type="SUPFAM" id="SSF53850">
    <property type="entry name" value="Periplasmic binding protein-like II"/>
    <property type="match status" value="1"/>
</dbReference>
<dbReference type="InterPro" id="IPR000914">
    <property type="entry name" value="SBP_5_dom"/>
</dbReference>
<dbReference type="RefSeq" id="WP_169494682.1">
    <property type="nucleotide sequence ID" value="NZ_JABBGM010000010.1"/>
</dbReference>
<evidence type="ECO:0000313" key="7">
    <source>
        <dbReference type="Proteomes" id="UP000583556"/>
    </source>
</evidence>
<reference evidence="6 7" key="1">
    <citation type="submission" date="2020-04" db="EMBL/GenBank/DDBJ databases">
        <title>Novosphingobium sp. TW-4 isolated from soil.</title>
        <authorList>
            <person name="Dahal R.H."/>
            <person name="Chaudhary D.K."/>
        </authorList>
    </citation>
    <scope>NUCLEOTIDE SEQUENCE [LARGE SCALE GENOMIC DNA]</scope>
    <source>
        <strain evidence="6 7">TW-4</strain>
    </source>
</reference>
<dbReference type="GO" id="GO:1904680">
    <property type="term" value="F:peptide transmembrane transporter activity"/>
    <property type="evidence" value="ECO:0007669"/>
    <property type="project" value="TreeGrafter"/>
</dbReference>
<evidence type="ECO:0000256" key="1">
    <source>
        <dbReference type="ARBA" id="ARBA00004418"/>
    </source>
</evidence>
<dbReference type="GO" id="GO:0030313">
    <property type="term" value="C:cell envelope"/>
    <property type="evidence" value="ECO:0007669"/>
    <property type="project" value="UniProtKB-SubCell"/>
</dbReference>
<comment type="similarity">
    <text evidence="2">Belongs to the bacterial solute-binding protein 5 family.</text>
</comment>